<evidence type="ECO:0000256" key="2">
    <source>
        <dbReference type="ARBA" id="ARBA00022729"/>
    </source>
</evidence>
<keyword evidence="4 6" id="KW-1015">Disulfide bond</keyword>
<feature type="compositionally biased region" description="Polar residues" evidence="8">
    <location>
        <begin position="213"/>
        <end position="223"/>
    </location>
</feature>
<dbReference type="OrthoDB" id="6250301at2759"/>
<dbReference type="PROSITE" id="PS51551">
    <property type="entry name" value="EPHRIN_RBD_2"/>
    <property type="match status" value="1"/>
</dbReference>
<keyword evidence="2" id="KW-0732">Signal</keyword>
<protein>
    <submittedName>
        <fullName evidence="9">Uncharacterized protein</fullName>
    </submittedName>
</protein>
<dbReference type="PRINTS" id="PR01347">
    <property type="entry name" value="EPHRIN"/>
</dbReference>
<organism evidence="9">
    <name type="scientific">Cyprideis torosa</name>
    <dbReference type="NCBI Taxonomy" id="163714"/>
    <lineage>
        <taxon>Eukaryota</taxon>
        <taxon>Metazoa</taxon>
        <taxon>Ecdysozoa</taxon>
        <taxon>Arthropoda</taxon>
        <taxon>Crustacea</taxon>
        <taxon>Oligostraca</taxon>
        <taxon>Ostracoda</taxon>
        <taxon>Podocopa</taxon>
        <taxon>Podocopida</taxon>
        <taxon>Cytherocopina</taxon>
        <taxon>Cytheroidea</taxon>
        <taxon>Cytherideidae</taxon>
        <taxon>Cyprideis</taxon>
    </lineage>
</organism>
<evidence type="ECO:0000256" key="4">
    <source>
        <dbReference type="ARBA" id="ARBA00023157"/>
    </source>
</evidence>
<dbReference type="EMBL" id="OB660148">
    <property type="protein sequence ID" value="CAD7223090.1"/>
    <property type="molecule type" value="Genomic_DNA"/>
</dbReference>
<feature type="compositionally biased region" description="Polar residues" evidence="8">
    <location>
        <begin position="305"/>
        <end position="314"/>
    </location>
</feature>
<dbReference type="GO" id="GO:0005886">
    <property type="term" value="C:plasma membrane"/>
    <property type="evidence" value="ECO:0007669"/>
    <property type="project" value="TreeGrafter"/>
</dbReference>
<feature type="disulfide bond" evidence="6">
    <location>
        <begin position="100"/>
        <end position="164"/>
    </location>
</feature>
<dbReference type="AlphaFoldDB" id="A0A7R8ZG71"/>
<feature type="region of interest" description="Disordered" evidence="8">
    <location>
        <begin position="184"/>
        <end position="330"/>
    </location>
</feature>
<comment type="similarity">
    <text evidence="6 7">Belongs to the ephrin family.</text>
</comment>
<keyword evidence="3 7" id="KW-0472">Membrane</keyword>
<keyword evidence="5" id="KW-0325">Glycoprotein</keyword>
<dbReference type="GO" id="GO:0046875">
    <property type="term" value="F:ephrin receptor binding"/>
    <property type="evidence" value="ECO:0007669"/>
    <property type="project" value="TreeGrafter"/>
</dbReference>
<dbReference type="InterPro" id="IPR031328">
    <property type="entry name" value="Ephrin"/>
</dbReference>
<feature type="disulfide bond" evidence="6">
    <location>
        <begin position="74"/>
        <end position="114"/>
    </location>
</feature>
<dbReference type="InterPro" id="IPR001799">
    <property type="entry name" value="Ephrin_RBD"/>
</dbReference>
<dbReference type="GO" id="GO:0007411">
    <property type="term" value="P:axon guidance"/>
    <property type="evidence" value="ECO:0007669"/>
    <property type="project" value="TreeGrafter"/>
</dbReference>
<accession>A0A7R8ZG71</accession>
<evidence type="ECO:0000313" key="9">
    <source>
        <dbReference type="EMBL" id="CAD7223090.1"/>
    </source>
</evidence>
<dbReference type="SUPFAM" id="SSF49503">
    <property type="entry name" value="Cupredoxins"/>
    <property type="match status" value="1"/>
</dbReference>
<dbReference type="PANTHER" id="PTHR11304">
    <property type="entry name" value="EPHRIN"/>
    <property type="match status" value="1"/>
</dbReference>
<sequence>MATVCLLHLDGFFDDRMVTCVDELINEAEEAIWYHYSVNNTLREKRRFRIDNTDHIIDVNKGNSYDYDQVNIFCPYYDSPQDDVETYIIYNVSKDEYDSCRITTNPNPRTIAICDTPFKPRFFTITFRSFSPQPGGLEFKPGHDYYFISTSSKENLHRRTGGRCSTNHMKVVFKVCCKEEDKKPGLKNTVDQAPLLPSSAGTSATGDIKPQEETPTSFFTSSDGLGLRRQQRPQIRHNKRPPPRFSSDDPDTPTRRQQQQHMFHYSDPIRSPPPGDTITSRPKLYQFPIYSEKTRPRKNLDGGSSAASFPQRNEVSSEKQQRDTSISSSASSPLTFRHVTSLVLLARVISLLLPIILSSQR</sequence>
<evidence type="ECO:0000256" key="7">
    <source>
        <dbReference type="RuleBase" id="RU004375"/>
    </source>
</evidence>
<feature type="compositionally biased region" description="Basic residues" evidence="8">
    <location>
        <begin position="229"/>
        <end position="242"/>
    </location>
</feature>
<gene>
    <name evidence="9" type="ORF">CTOB1V02_LOCUS1085</name>
</gene>
<dbReference type="Pfam" id="PF00812">
    <property type="entry name" value="Ephrin"/>
    <property type="match status" value="1"/>
</dbReference>
<dbReference type="CDD" id="cd02675">
    <property type="entry name" value="Ephrin_ectodomain"/>
    <property type="match status" value="1"/>
</dbReference>
<dbReference type="Gene3D" id="2.60.40.420">
    <property type="entry name" value="Cupredoxins - blue copper proteins"/>
    <property type="match status" value="1"/>
</dbReference>
<reference evidence="9" key="1">
    <citation type="submission" date="2020-11" db="EMBL/GenBank/DDBJ databases">
        <authorList>
            <person name="Tran Van P."/>
        </authorList>
    </citation>
    <scope>NUCLEOTIDE SEQUENCE</scope>
</reference>
<proteinExistence type="inferred from homology"/>
<dbReference type="PANTHER" id="PTHR11304:SF29">
    <property type="entry name" value="EPHRIN"/>
    <property type="match status" value="1"/>
</dbReference>
<name>A0A7R8ZG71_9CRUS</name>
<dbReference type="InterPro" id="IPR008972">
    <property type="entry name" value="Cupredoxin"/>
</dbReference>
<comment type="subcellular location">
    <subcellularLocation>
        <location evidence="1">Membrane</location>
    </subcellularLocation>
</comment>
<evidence type="ECO:0000256" key="6">
    <source>
        <dbReference type="PROSITE-ProRule" id="PRU00884"/>
    </source>
</evidence>
<dbReference type="GO" id="GO:0048013">
    <property type="term" value="P:ephrin receptor signaling pathway"/>
    <property type="evidence" value="ECO:0007669"/>
    <property type="project" value="TreeGrafter"/>
</dbReference>
<evidence type="ECO:0000256" key="3">
    <source>
        <dbReference type="ARBA" id="ARBA00023136"/>
    </source>
</evidence>
<evidence type="ECO:0000256" key="5">
    <source>
        <dbReference type="ARBA" id="ARBA00023180"/>
    </source>
</evidence>
<evidence type="ECO:0000256" key="1">
    <source>
        <dbReference type="ARBA" id="ARBA00004370"/>
    </source>
</evidence>
<evidence type="ECO:0000256" key="8">
    <source>
        <dbReference type="SAM" id="MobiDB-lite"/>
    </source>
</evidence>